<dbReference type="InterPro" id="IPR014729">
    <property type="entry name" value="Rossmann-like_a/b/a_fold"/>
</dbReference>
<dbReference type="Gene3D" id="6.10.20.10">
    <property type="entry name" value="Lysine tRNA ligase, stem contact fold domain"/>
    <property type="match status" value="1"/>
</dbReference>
<dbReference type="InterPro" id="IPR042078">
    <property type="entry name" value="Lys-tRNA-ligase_SC_fold"/>
</dbReference>
<protein>
    <recommendedName>
        <fullName evidence="10">Lysine--tRNA ligase</fullName>
        <ecNumber evidence="10">6.1.1.6</ecNumber>
    </recommendedName>
    <alternativeName>
        <fullName evidence="10">Lysyl-tRNA synthetase</fullName>
        <shortName evidence="10">LysRS</shortName>
    </alternativeName>
</protein>
<gene>
    <name evidence="10 12" type="primary">lysS</name>
    <name evidence="12" type="ORF">ENN70_08135</name>
</gene>
<evidence type="ECO:0000256" key="4">
    <source>
        <dbReference type="ARBA" id="ARBA00022598"/>
    </source>
</evidence>
<feature type="short sequence motif" description="'HIGH' region" evidence="10">
    <location>
        <begin position="26"/>
        <end position="34"/>
    </location>
</feature>
<proteinExistence type="inferred from homology"/>
<evidence type="ECO:0000256" key="6">
    <source>
        <dbReference type="ARBA" id="ARBA00022840"/>
    </source>
</evidence>
<dbReference type="EC" id="6.1.1.6" evidence="10"/>
<dbReference type="InterPro" id="IPR045462">
    <property type="entry name" value="aa-tRNA-synth_I_cd-bd"/>
</dbReference>
<feature type="short sequence motif" description="'KMSKS' region" evidence="10">
    <location>
        <begin position="270"/>
        <end position="274"/>
    </location>
</feature>
<dbReference type="InterPro" id="IPR002904">
    <property type="entry name" value="Lys-tRNA-ligase"/>
</dbReference>
<evidence type="ECO:0000256" key="9">
    <source>
        <dbReference type="ARBA" id="ARBA00048573"/>
    </source>
</evidence>
<dbReference type="EMBL" id="DSCQ01000107">
    <property type="protein sequence ID" value="HET22003.1"/>
    <property type="molecule type" value="Genomic_DNA"/>
</dbReference>
<comment type="subcellular location">
    <subcellularLocation>
        <location evidence="1 10">Cytoplasm</location>
    </subcellularLocation>
</comment>
<dbReference type="GO" id="GO:0005737">
    <property type="term" value="C:cytoplasm"/>
    <property type="evidence" value="ECO:0007669"/>
    <property type="project" value="UniProtKB-SubCell"/>
</dbReference>
<evidence type="ECO:0000313" key="12">
    <source>
        <dbReference type="EMBL" id="HET22003.1"/>
    </source>
</evidence>
<name>A0A7C2SFG8_ARCFL</name>
<evidence type="ECO:0000256" key="2">
    <source>
        <dbReference type="ARBA" id="ARBA00005594"/>
    </source>
</evidence>
<dbReference type="GO" id="GO:0004824">
    <property type="term" value="F:lysine-tRNA ligase activity"/>
    <property type="evidence" value="ECO:0007669"/>
    <property type="project" value="UniProtKB-UniRule"/>
</dbReference>
<keyword evidence="7 10" id="KW-0648">Protein biosynthesis</keyword>
<dbReference type="SUPFAM" id="SSF52374">
    <property type="entry name" value="Nucleotidylyl transferase"/>
    <property type="match status" value="1"/>
</dbReference>
<comment type="similarity">
    <text evidence="2 10">Belongs to the class-I aminoacyl-tRNA synthetase family.</text>
</comment>
<feature type="domain" description="Aminoacyl-tRNA synthetase class I anticodon-binding" evidence="11">
    <location>
        <begin position="415"/>
        <end position="493"/>
    </location>
</feature>
<dbReference type="InterPro" id="IPR008925">
    <property type="entry name" value="aa_tRNA-synth_I_cd-bd_sf"/>
</dbReference>
<comment type="caution">
    <text evidence="10">Lacks conserved residue(s) required for the propagation of feature annotation.</text>
</comment>
<accession>A0A7C2SFG8</accession>
<dbReference type="AlphaFoldDB" id="A0A7C2SFG8"/>
<dbReference type="Gene3D" id="1.10.10.770">
    <property type="match status" value="1"/>
</dbReference>
<dbReference type="Pfam" id="PF01921">
    <property type="entry name" value="tRNA-synt_1f"/>
    <property type="match status" value="1"/>
</dbReference>
<dbReference type="Pfam" id="PF19269">
    <property type="entry name" value="Anticodon_2"/>
    <property type="match status" value="1"/>
</dbReference>
<dbReference type="PANTHER" id="PTHR37940">
    <property type="entry name" value="LYSINE--TRNA LIGASE"/>
    <property type="match status" value="1"/>
</dbReference>
<dbReference type="NCBIfam" id="TIGR00467">
    <property type="entry name" value="lysS_arch"/>
    <property type="match status" value="1"/>
</dbReference>
<keyword evidence="8 10" id="KW-0030">Aminoacyl-tRNA synthetase</keyword>
<evidence type="ECO:0000256" key="3">
    <source>
        <dbReference type="ARBA" id="ARBA00022490"/>
    </source>
</evidence>
<dbReference type="Gene3D" id="1.10.10.350">
    <property type="match status" value="1"/>
</dbReference>
<evidence type="ECO:0000256" key="1">
    <source>
        <dbReference type="ARBA" id="ARBA00004496"/>
    </source>
</evidence>
<evidence type="ECO:0000256" key="7">
    <source>
        <dbReference type="ARBA" id="ARBA00022917"/>
    </source>
</evidence>
<dbReference type="GO" id="GO:0005524">
    <property type="term" value="F:ATP binding"/>
    <property type="evidence" value="ECO:0007669"/>
    <property type="project" value="UniProtKB-UniRule"/>
</dbReference>
<comment type="caution">
    <text evidence="12">The sequence shown here is derived from an EMBL/GenBank/DDBJ whole genome shotgun (WGS) entry which is preliminary data.</text>
</comment>
<dbReference type="InterPro" id="IPR001412">
    <property type="entry name" value="aa-tRNA-synth_I_CS"/>
</dbReference>
<comment type="catalytic activity">
    <reaction evidence="9 10">
        <text>tRNA(Lys) + L-lysine + ATP = L-lysyl-tRNA(Lys) + AMP + diphosphate</text>
        <dbReference type="Rhea" id="RHEA:20792"/>
        <dbReference type="Rhea" id="RHEA-COMP:9696"/>
        <dbReference type="Rhea" id="RHEA-COMP:9697"/>
        <dbReference type="ChEBI" id="CHEBI:30616"/>
        <dbReference type="ChEBI" id="CHEBI:32551"/>
        <dbReference type="ChEBI" id="CHEBI:33019"/>
        <dbReference type="ChEBI" id="CHEBI:78442"/>
        <dbReference type="ChEBI" id="CHEBI:78529"/>
        <dbReference type="ChEBI" id="CHEBI:456215"/>
        <dbReference type="EC" id="6.1.1.6"/>
    </reaction>
</comment>
<keyword evidence="3 10" id="KW-0963">Cytoplasm</keyword>
<dbReference type="PROSITE" id="PS00178">
    <property type="entry name" value="AA_TRNA_LIGASE_I"/>
    <property type="match status" value="1"/>
</dbReference>
<organism evidence="12">
    <name type="scientific">Archaeoglobus fulgidus</name>
    <dbReference type="NCBI Taxonomy" id="2234"/>
    <lineage>
        <taxon>Archaea</taxon>
        <taxon>Methanobacteriati</taxon>
        <taxon>Methanobacteriota</taxon>
        <taxon>Archaeoglobi</taxon>
        <taxon>Archaeoglobales</taxon>
        <taxon>Archaeoglobaceae</taxon>
        <taxon>Archaeoglobus</taxon>
    </lineage>
</organism>
<reference evidence="12" key="1">
    <citation type="journal article" date="2020" name="mSystems">
        <title>Genome- and Community-Level Interaction Insights into Carbon Utilization and Element Cycling Functions of Hydrothermarchaeota in Hydrothermal Sediment.</title>
        <authorList>
            <person name="Zhou Z."/>
            <person name="Liu Y."/>
            <person name="Xu W."/>
            <person name="Pan J."/>
            <person name="Luo Z.H."/>
            <person name="Li M."/>
        </authorList>
    </citation>
    <scope>NUCLEOTIDE SEQUENCE [LARGE SCALE GENOMIC DNA]</scope>
    <source>
        <strain evidence="12">SpSt-12</strain>
    </source>
</reference>
<keyword evidence="4 10" id="KW-0436">Ligase</keyword>
<keyword evidence="6 10" id="KW-0067">ATP-binding</keyword>
<dbReference type="Gene3D" id="3.40.50.620">
    <property type="entry name" value="HUPs"/>
    <property type="match status" value="2"/>
</dbReference>
<evidence type="ECO:0000256" key="10">
    <source>
        <dbReference type="HAMAP-Rule" id="MF_00177"/>
    </source>
</evidence>
<dbReference type="InterPro" id="IPR020751">
    <property type="entry name" value="aa-tRNA-synth_I_codon-bd_sub2"/>
</dbReference>
<dbReference type="GO" id="GO:0000049">
    <property type="term" value="F:tRNA binding"/>
    <property type="evidence" value="ECO:0007669"/>
    <property type="project" value="InterPro"/>
</dbReference>
<dbReference type="SUPFAM" id="SSF48163">
    <property type="entry name" value="An anticodon-binding domain of class I aminoacyl-tRNA synthetases"/>
    <property type="match status" value="1"/>
</dbReference>
<evidence type="ECO:0000256" key="8">
    <source>
        <dbReference type="ARBA" id="ARBA00023146"/>
    </source>
</evidence>
<dbReference type="GO" id="GO:0006430">
    <property type="term" value="P:lysyl-tRNA aminoacylation"/>
    <property type="evidence" value="ECO:0007669"/>
    <property type="project" value="UniProtKB-UniRule"/>
</dbReference>
<evidence type="ECO:0000256" key="5">
    <source>
        <dbReference type="ARBA" id="ARBA00022741"/>
    </source>
</evidence>
<evidence type="ECO:0000259" key="11">
    <source>
        <dbReference type="Pfam" id="PF19269"/>
    </source>
</evidence>
<sequence>MHWADVIAADLLRKSSYHRIATGISPSGHIHLGNLREMVTADVIRRALVDAGGEAKILYIADDFDPLRRRYPFLPEEYESYVGMPLCNIPDPEGCHNSYSEHFLQPFLESLEILGIPVEVYRAYQMYSEGLYEENTRIALNKKDEIARIIAEVTGRELEEDWYPFMPLCKNCGRINSSKVKSFDEKWIYYECECGYSGKASYAGGGKLTWRVDWVARWQILKITCEPFGKDHAAAGGSYDTGVRIAREIFNYDPPYPVPYEWIHLKGKGAMKSSKGIVIPVREMVEVIPPEIVRYITIRVKPERHIEFDPGFGLLELVEEFEEKFKEKDRSVELSLVGEVVYSDVPFRHLIVVGQIANWEVGKVLEIIDRTGYRVDEITRKDVERRLRYAKRWIEKYAPERIKFEIPEKVCVNFSEEERKFLRTYAERLKNEMTPEEIHTLVYEVSKELGIKSSKTFEAIYKAILGKPYGPRVGYFIKSLGVDWVKERIMAAL</sequence>
<keyword evidence="5 10" id="KW-0547">Nucleotide-binding</keyword>
<dbReference type="PANTHER" id="PTHR37940:SF1">
    <property type="entry name" value="LYSINE--TRNA LIGASE"/>
    <property type="match status" value="1"/>
</dbReference>
<dbReference type="HAMAP" id="MF_00177">
    <property type="entry name" value="Lys_tRNA_synth_class1"/>
    <property type="match status" value="1"/>
</dbReference>